<keyword evidence="3" id="KW-1185">Reference proteome</keyword>
<comment type="caution">
    <text evidence="2">The sequence shown here is derived from an EMBL/GenBank/DDBJ whole genome shotgun (WGS) entry which is preliminary data.</text>
</comment>
<evidence type="ECO:0000313" key="2">
    <source>
        <dbReference type="EMBL" id="GAA4127730.1"/>
    </source>
</evidence>
<feature type="transmembrane region" description="Helical" evidence="1">
    <location>
        <begin position="50"/>
        <end position="73"/>
    </location>
</feature>
<dbReference type="EMBL" id="BAABAO010000005">
    <property type="protein sequence ID" value="GAA4127730.1"/>
    <property type="molecule type" value="Genomic_DNA"/>
</dbReference>
<keyword evidence="1" id="KW-0812">Transmembrane</keyword>
<evidence type="ECO:0008006" key="4">
    <source>
        <dbReference type="Google" id="ProtNLM"/>
    </source>
</evidence>
<keyword evidence="1" id="KW-0472">Membrane</keyword>
<organism evidence="2 3">
    <name type="scientific">Flavobacterium chungbukense</name>
    <dbReference type="NCBI Taxonomy" id="877464"/>
    <lineage>
        <taxon>Bacteria</taxon>
        <taxon>Pseudomonadati</taxon>
        <taxon>Bacteroidota</taxon>
        <taxon>Flavobacteriia</taxon>
        <taxon>Flavobacteriales</taxon>
        <taxon>Flavobacteriaceae</taxon>
        <taxon>Flavobacterium</taxon>
    </lineage>
</organism>
<dbReference type="Proteomes" id="UP001501333">
    <property type="component" value="Unassembled WGS sequence"/>
</dbReference>
<evidence type="ECO:0000313" key="3">
    <source>
        <dbReference type="Proteomes" id="UP001501333"/>
    </source>
</evidence>
<accession>A0ABP7XY19</accession>
<reference evidence="3" key="1">
    <citation type="journal article" date="2019" name="Int. J. Syst. Evol. Microbiol.">
        <title>The Global Catalogue of Microorganisms (GCM) 10K type strain sequencing project: providing services to taxonomists for standard genome sequencing and annotation.</title>
        <authorList>
            <consortium name="The Broad Institute Genomics Platform"/>
            <consortium name="The Broad Institute Genome Sequencing Center for Infectious Disease"/>
            <person name="Wu L."/>
            <person name="Ma J."/>
        </authorList>
    </citation>
    <scope>NUCLEOTIDE SEQUENCE [LARGE SCALE GENOMIC DNA]</scope>
    <source>
        <strain evidence="3">JCM 17386</strain>
    </source>
</reference>
<feature type="transmembrane region" description="Helical" evidence="1">
    <location>
        <begin position="12"/>
        <end position="30"/>
    </location>
</feature>
<keyword evidence="1" id="KW-1133">Transmembrane helix</keyword>
<proteinExistence type="predicted"/>
<feature type="transmembrane region" description="Helical" evidence="1">
    <location>
        <begin position="80"/>
        <end position="100"/>
    </location>
</feature>
<evidence type="ECO:0000256" key="1">
    <source>
        <dbReference type="SAM" id="Phobius"/>
    </source>
</evidence>
<name>A0ABP7XY19_9FLAO</name>
<sequence>MIYIAAEYKNHNLIYFVLLILSLIACAPSFERERIEEIKQNPYAAEKYLWYQLKNTTLNTFYITIPIAIMLCVFQMWEELIWIGFVFIAPLANIILKYLFFRNNLIQQIFFVLFIATSIFLFGFPLIITPFMYKKAIKNLNAIKYAEDSN</sequence>
<gene>
    <name evidence="2" type="ORF">GCM10022250_15740</name>
</gene>
<feature type="transmembrane region" description="Helical" evidence="1">
    <location>
        <begin position="106"/>
        <end position="128"/>
    </location>
</feature>
<protein>
    <recommendedName>
        <fullName evidence="4">Lipoprotein</fullName>
    </recommendedName>
</protein>